<comment type="similarity">
    <text evidence="8">Belongs to the P-Pant transferase superfamily. AcpS family.</text>
</comment>
<keyword evidence="1 8" id="KW-0444">Lipid biosynthesis</keyword>
<keyword evidence="2 8" id="KW-0808">Transferase</keyword>
<evidence type="ECO:0000256" key="1">
    <source>
        <dbReference type="ARBA" id="ARBA00022516"/>
    </source>
</evidence>
<dbReference type="InterPro" id="IPR004568">
    <property type="entry name" value="Ppantetheine-prot_Trfase_dom"/>
</dbReference>
<evidence type="ECO:0000256" key="4">
    <source>
        <dbReference type="ARBA" id="ARBA00022832"/>
    </source>
</evidence>
<dbReference type="NCBIfam" id="TIGR00516">
    <property type="entry name" value="acpS"/>
    <property type="match status" value="1"/>
</dbReference>
<name>A0A7C4PSM0_9CHLR</name>
<dbReference type="InterPro" id="IPR008278">
    <property type="entry name" value="4-PPantetheinyl_Trfase_dom"/>
</dbReference>
<comment type="subcellular location">
    <subcellularLocation>
        <location evidence="8">Cytoplasm</location>
    </subcellularLocation>
</comment>
<dbReference type="GO" id="GO:0008897">
    <property type="term" value="F:holo-[acyl-carrier-protein] synthase activity"/>
    <property type="evidence" value="ECO:0007669"/>
    <property type="project" value="UniProtKB-UniRule"/>
</dbReference>
<feature type="binding site" evidence="8">
    <location>
        <position position="54"/>
    </location>
    <ligand>
        <name>Mg(2+)</name>
        <dbReference type="ChEBI" id="CHEBI:18420"/>
    </ligand>
</feature>
<comment type="function">
    <text evidence="8">Transfers the 4'-phosphopantetheine moiety from coenzyme A to a Ser of acyl-carrier-protein.</text>
</comment>
<dbReference type="GO" id="GO:0006633">
    <property type="term" value="P:fatty acid biosynthetic process"/>
    <property type="evidence" value="ECO:0007669"/>
    <property type="project" value="UniProtKB-UniRule"/>
</dbReference>
<comment type="caution">
    <text evidence="10">The sequence shown here is derived from an EMBL/GenBank/DDBJ whole genome shotgun (WGS) entry which is preliminary data.</text>
</comment>
<dbReference type="AlphaFoldDB" id="A0A7C4PSM0"/>
<evidence type="ECO:0000256" key="8">
    <source>
        <dbReference type="HAMAP-Rule" id="MF_00101"/>
    </source>
</evidence>
<evidence type="ECO:0000256" key="6">
    <source>
        <dbReference type="ARBA" id="ARBA00023098"/>
    </source>
</evidence>
<dbReference type="Pfam" id="PF01648">
    <property type="entry name" value="ACPS"/>
    <property type="match status" value="1"/>
</dbReference>
<comment type="catalytic activity">
    <reaction evidence="8">
        <text>apo-[ACP] + CoA = holo-[ACP] + adenosine 3',5'-bisphosphate + H(+)</text>
        <dbReference type="Rhea" id="RHEA:12068"/>
        <dbReference type="Rhea" id="RHEA-COMP:9685"/>
        <dbReference type="Rhea" id="RHEA-COMP:9690"/>
        <dbReference type="ChEBI" id="CHEBI:15378"/>
        <dbReference type="ChEBI" id="CHEBI:29999"/>
        <dbReference type="ChEBI" id="CHEBI:57287"/>
        <dbReference type="ChEBI" id="CHEBI:58343"/>
        <dbReference type="ChEBI" id="CHEBI:64479"/>
        <dbReference type="EC" id="2.7.8.7"/>
    </reaction>
</comment>
<keyword evidence="6 8" id="KW-0443">Lipid metabolism</keyword>
<keyword evidence="3 8" id="KW-0479">Metal-binding</keyword>
<accession>A0A7C4PSM0</accession>
<evidence type="ECO:0000259" key="9">
    <source>
        <dbReference type="Pfam" id="PF01648"/>
    </source>
</evidence>
<reference evidence="10" key="1">
    <citation type="journal article" date="2020" name="mSystems">
        <title>Genome- and Community-Level Interaction Insights into Carbon Utilization and Element Cycling Functions of Hydrothermarchaeota in Hydrothermal Sediment.</title>
        <authorList>
            <person name="Zhou Z."/>
            <person name="Liu Y."/>
            <person name="Xu W."/>
            <person name="Pan J."/>
            <person name="Luo Z.H."/>
            <person name="Li M."/>
        </authorList>
    </citation>
    <scope>NUCLEOTIDE SEQUENCE [LARGE SCALE GENOMIC DNA]</scope>
    <source>
        <strain evidence="10">SpSt-573</strain>
    </source>
</reference>
<dbReference type="GO" id="GO:0005737">
    <property type="term" value="C:cytoplasm"/>
    <property type="evidence" value="ECO:0007669"/>
    <property type="project" value="UniProtKB-SubCell"/>
</dbReference>
<gene>
    <name evidence="8 10" type="primary">acpS</name>
    <name evidence="10" type="ORF">ENT37_07860</name>
</gene>
<dbReference type="EMBL" id="DSYK01000392">
    <property type="protein sequence ID" value="HGS21770.1"/>
    <property type="molecule type" value="Genomic_DNA"/>
</dbReference>
<proteinExistence type="inferred from homology"/>
<keyword evidence="8" id="KW-0963">Cytoplasm</keyword>
<evidence type="ECO:0000256" key="2">
    <source>
        <dbReference type="ARBA" id="ARBA00022679"/>
    </source>
</evidence>
<keyword evidence="4 8" id="KW-0276">Fatty acid metabolism</keyword>
<comment type="cofactor">
    <cofactor evidence="8">
        <name>Mg(2+)</name>
        <dbReference type="ChEBI" id="CHEBI:18420"/>
    </cofactor>
</comment>
<keyword evidence="7 8" id="KW-0275">Fatty acid biosynthesis</keyword>
<evidence type="ECO:0000256" key="3">
    <source>
        <dbReference type="ARBA" id="ARBA00022723"/>
    </source>
</evidence>
<feature type="binding site" evidence="8">
    <location>
        <position position="8"/>
    </location>
    <ligand>
        <name>Mg(2+)</name>
        <dbReference type="ChEBI" id="CHEBI:18420"/>
    </ligand>
</feature>
<dbReference type="InterPro" id="IPR037143">
    <property type="entry name" value="4-PPantetheinyl_Trfase_dom_sf"/>
</dbReference>
<evidence type="ECO:0000313" key="10">
    <source>
        <dbReference type="EMBL" id="HGS21770.1"/>
    </source>
</evidence>
<dbReference type="NCBIfam" id="TIGR00556">
    <property type="entry name" value="pantethn_trn"/>
    <property type="match status" value="1"/>
</dbReference>
<evidence type="ECO:0000256" key="5">
    <source>
        <dbReference type="ARBA" id="ARBA00022842"/>
    </source>
</evidence>
<dbReference type="InterPro" id="IPR002582">
    <property type="entry name" value="ACPS"/>
</dbReference>
<keyword evidence="5 8" id="KW-0460">Magnesium</keyword>
<evidence type="ECO:0000256" key="7">
    <source>
        <dbReference type="ARBA" id="ARBA00023160"/>
    </source>
</evidence>
<dbReference type="SUPFAM" id="SSF56214">
    <property type="entry name" value="4'-phosphopantetheinyl transferase"/>
    <property type="match status" value="1"/>
</dbReference>
<protein>
    <recommendedName>
        <fullName evidence="8">Holo-[acyl-carrier-protein] synthase</fullName>
        <shortName evidence="8">Holo-ACP synthase</shortName>
        <ecNumber evidence="8">2.7.8.7</ecNumber>
    </recommendedName>
    <alternativeName>
        <fullName evidence="8">4'-phosphopantetheinyl transferase AcpS</fullName>
    </alternativeName>
</protein>
<dbReference type="EC" id="2.7.8.7" evidence="8"/>
<dbReference type="Gene3D" id="3.90.470.20">
    <property type="entry name" value="4'-phosphopantetheinyl transferase domain"/>
    <property type="match status" value="1"/>
</dbReference>
<organism evidence="10">
    <name type="scientific">Anaerolinea thermolimosa</name>
    <dbReference type="NCBI Taxonomy" id="229919"/>
    <lineage>
        <taxon>Bacteria</taxon>
        <taxon>Bacillati</taxon>
        <taxon>Chloroflexota</taxon>
        <taxon>Anaerolineae</taxon>
        <taxon>Anaerolineales</taxon>
        <taxon>Anaerolineaceae</taxon>
        <taxon>Anaerolinea</taxon>
    </lineage>
</organism>
<sequence length="128" mass="14145">MILRSGVDIVDIRRLEEVNPAIRERFIRRVFTEQEIELAGGSSASLAGRFAAKEAVSKALGTGIGYVRWREIEIQRGLAGEPQLVLHGRAQEVARHLGLHTWSVSISHGREHAVAMAVAIGEERESPR</sequence>
<dbReference type="HAMAP" id="MF_00101">
    <property type="entry name" value="AcpS"/>
    <property type="match status" value="1"/>
</dbReference>
<feature type="domain" description="4'-phosphopantetheinyl transferase" evidence="9">
    <location>
        <begin position="6"/>
        <end position="115"/>
    </location>
</feature>
<dbReference type="GO" id="GO:0000287">
    <property type="term" value="F:magnesium ion binding"/>
    <property type="evidence" value="ECO:0007669"/>
    <property type="project" value="UniProtKB-UniRule"/>
</dbReference>